<dbReference type="EMBL" id="JBHMFI010000001">
    <property type="protein sequence ID" value="MFB9073647.1"/>
    <property type="molecule type" value="Genomic_DNA"/>
</dbReference>
<evidence type="ECO:0000313" key="3">
    <source>
        <dbReference type="Proteomes" id="UP001589575"/>
    </source>
</evidence>
<gene>
    <name evidence="2" type="ORF">ACFFX0_21570</name>
</gene>
<dbReference type="Proteomes" id="UP001589575">
    <property type="component" value="Unassembled WGS sequence"/>
</dbReference>
<name>A0ABV5G3Y7_9MICC</name>
<feature type="compositionally biased region" description="Polar residues" evidence="1">
    <location>
        <begin position="53"/>
        <end position="62"/>
    </location>
</feature>
<sequence length="129" mass="13902">MRSGSRAVCRAVQGASGANHCGSRKGRTVLARPVADSRPNPSDPGAPMPNRATEPTSSPSGSRRTEPANGGVRRTSAPRRENQANTVDRSWGTRERRSKTGMGQLFHTFRTARCAVRPRELSFFVPGDA</sequence>
<accession>A0ABV5G3Y7</accession>
<feature type="region of interest" description="Disordered" evidence="1">
    <location>
        <begin position="1"/>
        <end position="104"/>
    </location>
</feature>
<keyword evidence="3" id="KW-1185">Reference proteome</keyword>
<protein>
    <submittedName>
        <fullName evidence="2">Uncharacterized protein</fullName>
    </submittedName>
</protein>
<proteinExistence type="predicted"/>
<organism evidence="2 3">
    <name type="scientific">Citricoccus parietis</name>
    <dbReference type="NCBI Taxonomy" id="592307"/>
    <lineage>
        <taxon>Bacteria</taxon>
        <taxon>Bacillati</taxon>
        <taxon>Actinomycetota</taxon>
        <taxon>Actinomycetes</taxon>
        <taxon>Micrococcales</taxon>
        <taxon>Micrococcaceae</taxon>
        <taxon>Citricoccus</taxon>
    </lineage>
</organism>
<evidence type="ECO:0000313" key="2">
    <source>
        <dbReference type="EMBL" id="MFB9073647.1"/>
    </source>
</evidence>
<comment type="caution">
    <text evidence="2">The sequence shown here is derived from an EMBL/GenBank/DDBJ whole genome shotgun (WGS) entry which is preliminary data.</text>
</comment>
<reference evidence="2 3" key="1">
    <citation type="submission" date="2024-09" db="EMBL/GenBank/DDBJ databases">
        <authorList>
            <person name="Sun Q."/>
            <person name="Mori K."/>
        </authorList>
    </citation>
    <scope>NUCLEOTIDE SEQUENCE [LARGE SCALE GENOMIC DNA]</scope>
    <source>
        <strain evidence="2 3">CCM 7609</strain>
    </source>
</reference>
<evidence type="ECO:0000256" key="1">
    <source>
        <dbReference type="SAM" id="MobiDB-lite"/>
    </source>
</evidence>